<dbReference type="GO" id="GO:0019563">
    <property type="term" value="P:glycerol catabolic process"/>
    <property type="evidence" value="ECO:0007669"/>
    <property type="project" value="TreeGrafter"/>
</dbReference>
<feature type="domain" description="Carbohydrate kinase FGGY N-terminal" evidence="9">
    <location>
        <begin position="6"/>
        <end position="254"/>
    </location>
</feature>
<keyword evidence="2 8" id="KW-0808">Transferase</keyword>
<dbReference type="PIRSF" id="PIRSF000538">
    <property type="entry name" value="GlpK"/>
    <property type="match status" value="1"/>
</dbReference>
<keyword evidence="12" id="KW-1185">Reference proteome</keyword>
<dbReference type="InterPro" id="IPR018485">
    <property type="entry name" value="FGGY_C"/>
</dbReference>
<dbReference type="SUPFAM" id="SSF53067">
    <property type="entry name" value="Actin-like ATPase domain"/>
    <property type="match status" value="2"/>
</dbReference>
<organism evidence="11 12">
    <name type="scientific">Cohnella xylanilytica</name>
    <dbReference type="NCBI Taxonomy" id="557555"/>
    <lineage>
        <taxon>Bacteria</taxon>
        <taxon>Bacillati</taxon>
        <taxon>Bacillota</taxon>
        <taxon>Bacilli</taxon>
        <taxon>Bacillales</taxon>
        <taxon>Paenibacillaceae</taxon>
        <taxon>Cohnella</taxon>
    </lineage>
</organism>
<comment type="similarity">
    <text evidence="1 8">Belongs to the FGGY kinase family.</text>
</comment>
<keyword evidence="5" id="KW-0319">Glycerol metabolism</keyword>
<feature type="domain" description="Carbohydrate kinase FGGY C-terminal" evidence="10">
    <location>
        <begin position="264"/>
        <end position="450"/>
    </location>
</feature>
<dbReference type="PANTHER" id="PTHR10196">
    <property type="entry name" value="SUGAR KINASE"/>
    <property type="match status" value="1"/>
</dbReference>
<dbReference type="InterPro" id="IPR000577">
    <property type="entry name" value="Carb_kinase_FGGY"/>
</dbReference>
<dbReference type="PROSITE" id="PS00933">
    <property type="entry name" value="FGGY_KINASES_1"/>
    <property type="match status" value="1"/>
</dbReference>
<dbReference type="PANTHER" id="PTHR10196:SF69">
    <property type="entry name" value="GLYCEROL KINASE"/>
    <property type="match status" value="1"/>
</dbReference>
<evidence type="ECO:0000256" key="5">
    <source>
        <dbReference type="ARBA" id="ARBA00022798"/>
    </source>
</evidence>
<dbReference type="PROSITE" id="PS00445">
    <property type="entry name" value="FGGY_KINASES_2"/>
    <property type="match status" value="1"/>
</dbReference>
<evidence type="ECO:0000256" key="1">
    <source>
        <dbReference type="ARBA" id="ARBA00009156"/>
    </source>
</evidence>
<evidence type="ECO:0000256" key="6">
    <source>
        <dbReference type="ARBA" id="ARBA00022840"/>
    </source>
</evidence>
<reference evidence="11 12" key="1">
    <citation type="submission" date="2020-08" db="EMBL/GenBank/DDBJ databases">
        <title>Cohnella phylogeny.</title>
        <authorList>
            <person name="Dunlap C."/>
        </authorList>
    </citation>
    <scope>NUCLEOTIDE SEQUENCE [LARGE SCALE GENOMIC DNA]</scope>
    <source>
        <strain evidence="11 12">DSM 25239</strain>
    </source>
</reference>
<evidence type="ECO:0000259" key="10">
    <source>
        <dbReference type="Pfam" id="PF02782"/>
    </source>
</evidence>
<dbReference type="Pfam" id="PF00370">
    <property type="entry name" value="FGGY_N"/>
    <property type="match status" value="1"/>
</dbReference>
<sequence length="519" mass="56165">MATKDYVLAVDQSTSGTKALVIDRRGAVVARASLEHRQIYPRAGWVEHDPLEIYENVKKAARLALEAAGIGPGSLAALTVTNQRETAVLWDRSTGLPVYNAIVWQCQRTAGFCEKLREQGFEGEVRERTGLLLDPYFSASKWRWMLDHTEGARRKLEERGLLAGTIDSWLVWKLTGGRVHATDYTNASRTSLFDIHALKWDSGLCERFGVPESLLPSVLSSDAVYGVTEDPDLFGDARVPISGVIGDSQAALFGNLCLEPGAAKATYGTGTSVLMNVGDRPAPAGEGLVQAIAWGLGGKAAYALEAIIRTSGDTIKWVRDNLGLFADMGELERLLAEAPHNEGVYLVPAFVGLGAPYWRPDARAALVGMNRGTGRAHIVRAAIESIAYQVRDAVELLEAESGIALKELRADGGATDNAVLMQFQADLLGRTVDKSEAAELSALGSAYLGGLGTGFWPSLDRLVRETGRKYRSYAPVMALEERENHYSGWKRAVASVIGPSIREPRADGSQEEPVQAQTL</sequence>
<dbReference type="Proteomes" id="UP000553776">
    <property type="component" value="Unassembled WGS sequence"/>
</dbReference>
<dbReference type="GO" id="GO:0005829">
    <property type="term" value="C:cytosol"/>
    <property type="evidence" value="ECO:0007669"/>
    <property type="project" value="TreeGrafter"/>
</dbReference>
<dbReference type="NCBIfam" id="TIGR01311">
    <property type="entry name" value="glycerol_kin"/>
    <property type="match status" value="1"/>
</dbReference>
<evidence type="ECO:0000256" key="3">
    <source>
        <dbReference type="ARBA" id="ARBA00022741"/>
    </source>
</evidence>
<accession>A0A841U2W6</accession>
<comment type="caution">
    <text evidence="11">The sequence shown here is derived from an EMBL/GenBank/DDBJ whole genome shotgun (WGS) entry which is preliminary data.</text>
</comment>
<evidence type="ECO:0000259" key="9">
    <source>
        <dbReference type="Pfam" id="PF00370"/>
    </source>
</evidence>
<dbReference type="AlphaFoldDB" id="A0A841U2W6"/>
<keyword evidence="4 8" id="KW-0418">Kinase</keyword>
<dbReference type="Gene3D" id="3.30.420.40">
    <property type="match status" value="2"/>
</dbReference>
<dbReference type="GO" id="GO:0006072">
    <property type="term" value="P:glycerol-3-phosphate metabolic process"/>
    <property type="evidence" value="ECO:0007669"/>
    <property type="project" value="InterPro"/>
</dbReference>
<evidence type="ECO:0000313" key="12">
    <source>
        <dbReference type="Proteomes" id="UP000553776"/>
    </source>
</evidence>
<evidence type="ECO:0000256" key="7">
    <source>
        <dbReference type="ARBA" id="ARBA00043149"/>
    </source>
</evidence>
<evidence type="ECO:0000256" key="4">
    <source>
        <dbReference type="ARBA" id="ARBA00022777"/>
    </source>
</evidence>
<name>A0A841U2W6_9BACL</name>
<dbReference type="EMBL" id="JACJVR010000073">
    <property type="protein sequence ID" value="MBB6693498.1"/>
    <property type="molecule type" value="Genomic_DNA"/>
</dbReference>
<keyword evidence="6" id="KW-0067">ATP-binding</keyword>
<evidence type="ECO:0000313" key="11">
    <source>
        <dbReference type="EMBL" id="MBB6693498.1"/>
    </source>
</evidence>
<dbReference type="InterPro" id="IPR005999">
    <property type="entry name" value="Glycerol_kin"/>
</dbReference>
<dbReference type="InterPro" id="IPR043129">
    <property type="entry name" value="ATPase_NBD"/>
</dbReference>
<dbReference type="GO" id="GO:0005524">
    <property type="term" value="F:ATP binding"/>
    <property type="evidence" value="ECO:0007669"/>
    <property type="project" value="UniProtKB-KW"/>
</dbReference>
<protein>
    <recommendedName>
        <fullName evidence="7">ATP:glycerol 3-phosphotransferase</fullName>
    </recommendedName>
</protein>
<evidence type="ECO:0000256" key="8">
    <source>
        <dbReference type="RuleBase" id="RU003733"/>
    </source>
</evidence>
<proteinExistence type="inferred from homology"/>
<dbReference type="InterPro" id="IPR018483">
    <property type="entry name" value="Carb_kinase_FGGY_CS"/>
</dbReference>
<dbReference type="NCBIfam" id="NF000756">
    <property type="entry name" value="PRK00047.1"/>
    <property type="match status" value="1"/>
</dbReference>
<dbReference type="GO" id="GO:0004370">
    <property type="term" value="F:glycerol kinase activity"/>
    <property type="evidence" value="ECO:0007669"/>
    <property type="project" value="InterPro"/>
</dbReference>
<dbReference type="RefSeq" id="WP_185137470.1">
    <property type="nucleotide sequence ID" value="NZ_JACJVR010000073.1"/>
</dbReference>
<dbReference type="Pfam" id="PF02782">
    <property type="entry name" value="FGGY_C"/>
    <property type="match status" value="1"/>
</dbReference>
<keyword evidence="3" id="KW-0547">Nucleotide-binding</keyword>
<dbReference type="CDD" id="cd07769">
    <property type="entry name" value="ASKHA_NBD_FGGY_GK"/>
    <property type="match status" value="1"/>
</dbReference>
<gene>
    <name evidence="11" type="primary">glpK</name>
    <name evidence="11" type="ORF">H7B90_19075</name>
</gene>
<dbReference type="FunFam" id="3.30.420.40:FF:000008">
    <property type="entry name" value="Glycerol kinase"/>
    <property type="match status" value="1"/>
</dbReference>
<dbReference type="InterPro" id="IPR018484">
    <property type="entry name" value="FGGY_N"/>
</dbReference>
<evidence type="ECO:0000256" key="2">
    <source>
        <dbReference type="ARBA" id="ARBA00022679"/>
    </source>
</evidence>